<dbReference type="RefSeq" id="WP_183252516.1">
    <property type="nucleotide sequence ID" value="NZ_BAAAFF010000004.1"/>
</dbReference>
<keyword evidence="1" id="KW-0812">Transmembrane</keyword>
<accession>A0A7W8HWP6</accession>
<sequence>MTDMVRGMNPTATISNAEEAKAAARASAIAIFLGVVWGAIGLIWLMGPGAAVMEAAMAEAAATSPEAASMTGMMTGAAVVFAGVLVVIQAILGLVQWFKPNIVIPILFTVLVVYGLGSTALGMVMAGQMEELGATAAATPAWQTWGALAVMVIQLTLHIAGIRGASALRKFREAQAY</sequence>
<evidence type="ECO:0000313" key="2">
    <source>
        <dbReference type="EMBL" id="MBB5291303.1"/>
    </source>
</evidence>
<feature type="transmembrane region" description="Helical" evidence="1">
    <location>
        <begin position="102"/>
        <end position="125"/>
    </location>
</feature>
<gene>
    <name evidence="2" type="ORF">HNQ67_000799</name>
</gene>
<keyword evidence="1" id="KW-0472">Membrane</keyword>
<comment type="caution">
    <text evidence="2">The sequence shown here is derived from an EMBL/GenBank/DDBJ whole genome shotgun (WGS) entry which is preliminary data.</text>
</comment>
<feature type="transmembrane region" description="Helical" evidence="1">
    <location>
        <begin position="28"/>
        <end position="47"/>
    </location>
</feature>
<evidence type="ECO:0000313" key="3">
    <source>
        <dbReference type="Proteomes" id="UP000566663"/>
    </source>
</evidence>
<keyword evidence="1" id="KW-1133">Transmembrane helix</keyword>
<protein>
    <submittedName>
        <fullName evidence="2">Putative membrane protein YhdT</fullName>
    </submittedName>
</protein>
<feature type="transmembrane region" description="Helical" evidence="1">
    <location>
        <begin position="145"/>
        <end position="162"/>
    </location>
</feature>
<organism evidence="2 3">
    <name type="scientific">Brevundimonas basaltis</name>
    <dbReference type="NCBI Taxonomy" id="472166"/>
    <lineage>
        <taxon>Bacteria</taxon>
        <taxon>Pseudomonadati</taxon>
        <taxon>Pseudomonadota</taxon>
        <taxon>Alphaproteobacteria</taxon>
        <taxon>Caulobacterales</taxon>
        <taxon>Caulobacteraceae</taxon>
        <taxon>Brevundimonas</taxon>
    </lineage>
</organism>
<feature type="transmembrane region" description="Helical" evidence="1">
    <location>
        <begin position="67"/>
        <end position="95"/>
    </location>
</feature>
<keyword evidence="3" id="KW-1185">Reference proteome</keyword>
<evidence type="ECO:0000256" key="1">
    <source>
        <dbReference type="SAM" id="Phobius"/>
    </source>
</evidence>
<proteinExistence type="predicted"/>
<dbReference type="Proteomes" id="UP000566663">
    <property type="component" value="Unassembled WGS sequence"/>
</dbReference>
<dbReference type="EMBL" id="JACHFZ010000001">
    <property type="protein sequence ID" value="MBB5291303.1"/>
    <property type="molecule type" value="Genomic_DNA"/>
</dbReference>
<reference evidence="2 3" key="1">
    <citation type="submission" date="2020-08" db="EMBL/GenBank/DDBJ databases">
        <title>Genomic Encyclopedia of Type Strains, Phase IV (KMG-IV): sequencing the most valuable type-strain genomes for metagenomic binning, comparative biology and taxonomic classification.</title>
        <authorList>
            <person name="Goeker M."/>
        </authorList>
    </citation>
    <scope>NUCLEOTIDE SEQUENCE [LARGE SCALE GENOMIC DNA]</scope>
    <source>
        <strain evidence="2 3">DSM 25335</strain>
    </source>
</reference>
<name>A0A7W8HWP6_9CAUL</name>
<dbReference type="AlphaFoldDB" id="A0A7W8HWP6"/>